<dbReference type="InterPro" id="IPR023828">
    <property type="entry name" value="Peptidase_S8_Ser-AS"/>
</dbReference>
<comment type="caution">
    <text evidence="11">The sequence shown here is derived from an EMBL/GenBank/DDBJ whole genome shotgun (WGS) entry which is preliminary data.</text>
</comment>
<feature type="domain" description="Subtilisin-like protease fibronectin type-III" evidence="10">
    <location>
        <begin position="727"/>
        <end position="823"/>
    </location>
</feature>
<evidence type="ECO:0000313" key="12">
    <source>
        <dbReference type="Proteomes" id="UP000050277"/>
    </source>
</evidence>
<dbReference type="InterPro" id="IPR015500">
    <property type="entry name" value="Peptidase_S8_subtilisin-rel"/>
</dbReference>
<feature type="signal peptide" evidence="7">
    <location>
        <begin position="1"/>
        <end position="24"/>
    </location>
</feature>
<keyword evidence="1 5" id="KW-0645">Protease</keyword>
<gene>
    <name evidence="11" type="ORF">SE18_20645</name>
</gene>
<accession>A0A0P6XES8</accession>
<evidence type="ECO:0000256" key="2">
    <source>
        <dbReference type="ARBA" id="ARBA00022801"/>
    </source>
</evidence>
<feature type="domain" description="Peptidase S8/S53" evidence="8">
    <location>
        <begin position="209"/>
        <end position="682"/>
    </location>
</feature>
<dbReference type="EMBL" id="LGKP01000034">
    <property type="protein sequence ID" value="KPL81696.1"/>
    <property type="molecule type" value="Genomic_DNA"/>
</dbReference>
<dbReference type="PANTHER" id="PTHR10795">
    <property type="entry name" value="PROPROTEIN CONVERTASE SUBTILISIN/KEXIN"/>
    <property type="match status" value="1"/>
</dbReference>
<protein>
    <recommendedName>
        <fullName evidence="13">DUF11 domain-containing protein</fullName>
    </recommendedName>
</protein>
<feature type="active site" description="Charge relay system" evidence="4 5">
    <location>
        <position position="638"/>
    </location>
</feature>
<evidence type="ECO:0000259" key="9">
    <source>
        <dbReference type="Pfam" id="PF01345"/>
    </source>
</evidence>
<feature type="active site" description="Charge relay system" evidence="4 5">
    <location>
        <position position="218"/>
    </location>
</feature>
<evidence type="ECO:0000256" key="6">
    <source>
        <dbReference type="SAM" id="MobiDB-lite"/>
    </source>
</evidence>
<feature type="region of interest" description="Disordered" evidence="6">
    <location>
        <begin position="295"/>
        <end position="321"/>
    </location>
</feature>
<dbReference type="CDD" id="cd04852">
    <property type="entry name" value="Peptidases_S8_3"/>
    <property type="match status" value="1"/>
</dbReference>
<evidence type="ECO:0000259" key="10">
    <source>
        <dbReference type="Pfam" id="PF17766"/>
    </source>
</evidence>
<dbReference type="Pfam" id="PF17766">
    <property type="entry name" value="fn3_6"/>
    <property type="match status" value="1"/>
</dbReference>
<dbReference type="OrthoDB" id="9798386at2"/>
<keyword evidence="3 5" id="KW-0720">Serine protease</keyword>
<dbReference type="InterPro" id="IPR000209">
    <property type="entry name" value="Peptidase_S8/S53_dom"/>
</dbReference>
<evidence type="ECO:0000313" key="11">
    <source>
        <dbReference type="EMBL" id="KPL81696.1"/>
    </source>
</evidence>
<evidence type="ECO:0000256" key="3">
    <source>
        <dbReference type="ARBA" id="ARBA00022825"/>
    </source>
</evidence>
<keyword evidence="12" id="KW-1185">Reference proteome</keyword>
<evidence type="ECO:0000256" key="4">
    <source>
        <dbReference type="PIRSR" id="PIRSR615500-1"/>
    </source>
</evidence>
<dbReference type="InterPro" id="IPR045051">
    <property type="entry name" value="SBT"/>
</dbReference>
<dbReference type="Gene3D" id="2.60.40.740">
    <property type="match status" value="1"/>
</dbReference>
<organism evidence="11 12">
    <name type="scientific">Herpetosiphon geysericola</name>
    <dbReference type="NCBI Taxonomy" id="70996"/>
    <lineage>
        <taxon>Bacteria</taxon>
        <taxon>Bacillati</taxon>
        <taxon>Chloroflexota</taxon>
        <taxon>Chloroflexia</taxon>
        <taxon>Herpetosiphonales</taxon>
        <taxon>Herpetosiphonaceae</taxon>
        <taxon>Herpetosiphon</taxon>
    </lineage>
</organism>
<feature type="compositionally biased region" description="Polar residues" evidence="6">
    <location>
        <begin position="39"/>
        <end position="54"/>
    </location>
</feature>
<evidence type="ECO:0000256" key="7">
    <source>
        <dbReference type="SAM" id="SignalP"/>
    </source>
</evidence>
<dbReference type="SUPFAM" id="SSF52743">
    <property type="entry name" value="Subtilisin-like"/>
    <property type="match status" value="1"/>
</dbReference>
<dbReference type="Gene3D" id="2.60.120.380">
    <property type="match status" value="1"/>
</dbReference>
<dbReference type="GO" id="GO:0004252">
    <property type="term" value="F:serine-type endopeptidase activity"/>
    <property type="evidence" value="ECO:0007669"/>
    <property type="project" value="UniProtKB-UniRule"/>
</dbReference>
<dbReference type="RefSeq" id="WP_054536359.1">
    <property type="nucleotide sequence ID" value="NZ_LGKP01000034.1"/>
</dbReference>
<keyword evidence="2 5" id="KW-0378">Hydrolase</keyword>
<dbReference type="Gene3D" id="3.50.30.30">
    <property type="match status" value="1"/>
</dbReference>
<sequence length="1410" mass="145973">MKHRYTRLATVLALLTMLAGNLSANNVTRAAEPLKPSVETATDSLQVNQSTANRSNKPTLAPLYGEFAKSGSVKVIVQFHEAPLATYAGDVNGLKATANAQTGRNKLDVKTADSQAYLKYLDGKHASFLKDVQAKSNQIKQLADYQVALNGMFLEVDVSAITVLRNHPEVASVEVAPVEKLDTDSSNQFIGTASFWQNLGGGNTGTNAGENIVIGVIDSGIYNPSSTFTTTGIHPSLRDPSPVGGDYSAWPGGYKGICATNPPANQVSPDNSFGACNDKLIGAWWYNGGGIANPGEAKSPMDQSGHGTHTATTAGGNGGTVSPFGTVSGVAPRARIIAYKVCWEEDPTDTEDGGCNGGDSVSAINQALIDGVDVLNYSISGGNSPWTDGVEVAFRNANAAGVVVSASAGNAGTVGSVAHNSPWLITVAASTQAREFKGYISNLSGGTGAAPTPLVGASLYPGSVTGQIKLAPPQAGETVAPSLCVSPYAPGTFQATDIVICRRGNNARVLKYANVFAGGAGGGIIVNATDNQGIVADYCAKVCVHLEKNATLESAAGEALVTYVQSGTVTGKADGGVKVTGPGDKMAGFSSMGPSPVKNLIKPDVTLIGVDVNAGHTADVWDNDFVDGELFQVIGGTSMSSPHNAGVTALMRQKYPTWTPFEIKSALMTTAKTSVVKPDGVTPADPFNMGAGRVDLTKVFSAGLVLNETVSNFVAANPSAGGNPATLNIASAANDACAIECTWTRTVKNTLSVATTWTVSGSTSPVTVTATPASLNLAPGATGTITIKANVAGRPINGNWIFGELRLTESANRAPAVHFPIAVKATSGGVPANASATTRRDSGKVTVGGYNAINVTNLTIREFGLTKGLQVTEVITGDSDDGSVYDDINDGTFYESFVIPAGASKFAARIAETTSEDVDMYIFRDTNGDGIPQESEEIGTATTPSALETFTLANPAAGTYIILVQNWAESVNAPDPITLEAYYIPTTNLGNWDVVGPANVSGSAPFSVDIYWDEPALEAGDVWFGEFDLGTSPANPGSIGRTTFRLEVLEPEVSVNVSDTTVDVGEYVTYTLTISNAAAMDDTFYITNTLPVGLELDASSLPAGASYNAGTRTITWSGVVEGAETGYTFSDSRNGGIAFDNFDVSADANATAVCAEAPFASCDEALIGFDIAPFNIRAFDVNHSDVLISSNGTLHLAEVGANDELFTAQQMPDPTAPNGTYSGLWTDLDLNGTSASDPGAGEFYVLIVDGVNPNEPTAPYVAIEYQGAQQFGSATSNLNFTNYARADGEVSEFCTVYGTLTGNLTTFPDGVAVGIENLDGTLGSSYYYSGDSATSANVPTAGTTICTSVGAGEPGTLTLTYRARATQAGTLTNSFVFSSAADRNQANVDVAIEAVQAVFKMFLPLVNKTS</sequence>
<feature type="domain" description="DUF11" evidence="9">
    <location>
        <begin position="1053"/>
        <end position="1124"/>
    </location>
</feature>
<dbReference type="Proteomes" id="UP000050277">
    <property type="component" value="Unassembled WGS sequence"/>
</dbReference>
<dbReference type="PROSITE" id="PS00138">
    <property type="entry name" value="SUBTILASE_SER"/>
    <property type="match status" value="1"/>
</dbReference>
<evidence type="ECO:0000256" key="1">
    <source>
        <dbReference type="ARBA" id="ARBA00022670"/>
    </source>
</evidence>
<keyword evidence="7" id="KW-0732">Signal</keyword>
<feature type="chain" id="PRO_5006133023" description="DUF11 domain-containing protein" evidence="7">
    <location>
        <begin position="25"/>
        <end position="1410"/>
    </location>
</feature>
<name>A0A0P6XES8_9CHLR</name>
<evidence type="ECO:0000259" key="8">
    <source>
        <dbReference type="Pfam" id="PF00082"/>
    </source>
</evidence>
<dbReference type="PRINTS" id="PR00723">
    <property type="entry name" value="SUBTILISIN"/>
</dbReference>
<feature type="active site" description="Charge relay system" evidence="4 5">
    <location>
        <position position="306"/>
    </location>
</feature>
<dbReference type="STRING" id="70996.SE18_20645"/>
<comment type="similarity">
    <text evidence="5">Belongs to the peptidase S8 family.</text>
</comment>
<dbReference type="Pfam" id="PF01345">
    <property type="entry name" value="DUF11"/>
    <property type="match status" value="1"/>
</dbReference>
<dbReference type="GO" id="GO:0006508">
    <property type="term" value="P:proteolysis"/>
    <property type="evidence" value="ECO:0007669"/>
    <property type="project" value="UniProtKB-KW"/>
</dbReference>
<feature type="region of interest" description="Disordered" evidence="6">
    <location>
        <begin position="35"/>
        <end position="54"/>
    </location>
</feature>
<dbReference type="PROSITE" id="PS51892">
    <property type="entry name" value="SUBTILASE"/>
    <property type="match status" value="1"/>
</dbReference>
<dbReference type="InterPro" id="IPR001434">
    <property type="entry name" value="OmcB-like_DUF11"/>
</dbReference>
<evidence type="ECO:0000256" key="5">
    <source>
        <dbReference type="PROSITE-ProRule" id="PRU01240"/>
    </source>
</evidence>
<dbReference type="Gene3D" id="3.40.50.200">
    <property type="entry name" value="Peptidase S8/S53 domain"/>
    <property type="match status" value="1"/>
</dbReference>
<evidence type="ECO:0008006" key="13">
    <source>
        <dbReference type="Google" id="ProtNLM"/>
    </source>
</evidence>
<proteinExistence type="inferred from homology"/>
<reference evidence="11 12" key="1">
    <citation type="submission" date="2015-07" db="EMBL/GenBank/DDBJ databases">
        <title>Whole genome sequence of Herpetosiphon geysericola DSM 7119.</title>
        <authorList>
            <person name="Hemp J."/>
            <person name="Ward L.M."/>
            <person name="Pace L.A."/>
            <person name="Fischer W.W."/>
        </authorList>
    </citation>
    <scope>NUCLEOTIDE SEQUENCE [LARGE SCALE GENOMIC DNA]</scope>
    <source>
        <strain evidence="11 12">DSM 7119</strain>
    </source>
</reference>
<dbReference type="InterPro" id="IPR041469">
    <property type="entry name" value="Subtilisin-like_FN3"/>
</dbReference>
<dbReference type="Pfam" id="PF00082">
    <property type="entry name" value="Peptidase_S8"/>
    <property type="match status" value="1"/>
</dbReference>
<dbReference type="InterPro" id="IPR034197">
    <property type="entry name" value="Peptidases_S8_3"/>
</dbReference>
<feature type="compositionally biased region" description="Low complexity" evidence="6">
    <location>
        <begin position="305"/>
        <end position="314"/>
    </location>
</feature>
<dbReference type="InterPro" id="IPR036852">
    <property type="entry name" value="Peptidase_S8/S53_dom_sf"/>
</dbReference>
<dbReference type="PATRIC" id="fig|70996.4.peg.3159"/>